<dbReference type="Proteomes" id="UP001491310">
    <property type="component" value="Unassembled WGS sequence"/>
</dbReference>
<keyword evidence="2" id="KW-1185">Reference proteome</keyword>
<evidence type="ECO:0000313" key="2">
    <source>
        <dbReference type="Proteomes" id="UP001491310"/>
    </source>
</evidence>
<protein>
    <submittedName>
        <fullName evidence="1">Uncharacterized protein</fullName>
    </submittedName>
</protein>
<dbReference type="EMBL" id="JALJOT010000011">
    <property type="protein sequence ID" value="KAK9905693.1"/>
    <property type="molecule type" value="Genomic_DNA"/>
</dbReference>
<reference evidence="1 2" key="1">
    <citation type="journal article" date="2024" name="Nat. Commun.">
        <title>Phylogenomics reveals the evolutionary origins of lichenization in chlorophyte algae.</title>
        <authorList>
            <person name="Puginier C."/>
            <person name="Libourel C."/>
            <person name="Otte J."/>
            <person name="Skaloud P."/>
            <person name="Haon M."/>
            <person name="Grisel S."/>
            <person name="Petersen M."/>
            <person name="Berrin J.G."/>
            <person name="Delaux P.M."/>
            <person name="Dal Grande F."/>
            <person name="Keller J."/>
        </authorList>
    </citation>
    <scope>NUCLEOTIDE SEQUENCE [LARGE SCALE GENOMIC DNA]</scope>
    <source>
        <strain evidence="1 2">SAG 216-7</strain>
    </source>
</reference>
<evidence type="ECO:0000313" key="1">
    <source>
        <dbReference type="EMBL" id="KAK9905693.1"/>
    </source>
</evidence>
<sequence>MRSNTSAVSGLGGESAASHTYKATATNRAAAAQPHQFPLLQMWPRLCNLHRLCRQRRLLLPQHPVMMWHLTTIHHTPVSSR</sequence>
<accession>A0ABR2YI61</accession>
<proteinExistence type="predicted"/>
<name>A0ABR2YI61_9CHLO</name>
<gene>
    <name evidence="1" type="ORF">WJX75_004729</name>
</gene>
<organism evidence="1 2">
    <name type="scientific">Coccomyxa subellipsoidea</name>
    <dbReference type="NCBI Taxonomy" id="248742"/>
    <lineage>
        <taxon>Eukaryota</taxon>
        <taxon>Viridiplantae</taxon>
        <taxon>Chlorophyta</taxon>
        <taxon>core chlorophytes</taxon>
        <taxon>Trebouxiophyceae</taxon>
        <taxon>Trebouxiophyceae incertae sedis</taxon>
        <taxon>Coccomyxaceae</taxon>
        <taxon>Coccomyxa</taxon>
    </lineage>
</organism>
<comment type="caution">
    <text evidence="1">The sequence shown here is derived from an EMBL/GenBank/DDBJ whole genome shotgun (WGS) entry which is preliminary data.</text>
</comment>